<reference evidence="3" key="1">
    <citation type="submission" date="2013-09" db="EMBL/GenBank/DDBJ databases">
        <title>Corchorus olitorius genome sequencing.</title>
        <authorList>
            <person name="Alam M."/>
            <person name="Haque M.S."/>
            <person name="Islam M.S."/>
            <person name="Emdad E.M."/>
            <person name="Islam M.M."/>
            <person name="Ahmed B."/>
            <person name="Halim A."/>
            <person name="Hossen Q.M.M."/>
            <person name="Hossain M.Z."/>
            <person name="Ahmed R."/>
            <person name="Khan M.M."/>
            <person name="Islam R."/>
            <person name="Rashid M.M."/>
            <person name="Khan S.A."/>
            <person name="Rahman M.S."/>
            <person name="Alam M."/>
            <person name="Yahiya A.S."/>
            <person name="Khan M.S."/>
            <person name="Azam M.S."/>
            <person name="Haque T."/>
            <person name="Lashkar M.Z.H."/>
            <person name="Akhand A.I."/>
            <person name="Morshed G."/>
            <person name="Roy S."/>
            <person name="Uddin K.S."/>
            <person name="Rabeya T."/>
            <person name="Hossain A.S."/>
            <person name="Chowdhury A."/>
            <person name="Snigdha A.R."/>
            <person name="Mortoza M.S."/>
            <person name="Matin S.A."/>
            <person name="Hoque S.M.E."/>
            <person name="Islam M.K."/>
            <person name="Roy D.K."/>
            <person name="Haider R."/>
            <person name="Moosa M.M."/>
            <person name="Elias S.M."/>
            <person name="Hasan A.M."/>
            <person name="Jahan S."/>
            <person name="Shafiuddin M."/>
            <person name="Mahmood N."/>
            <person name="Shommy N.S."/>
        </authorList>
    </citation>
    <scope>NUCLEOTIDE SEQUENCE [LARGE SCALE GENOMIC DNA]</scope>
    <source>
        <strain evidence="3">cv. O-4</strain>
    </source>
</reference>
<name>A0A1R3JV64_9ROSI</name>
<feature type="region of interest" description="Disordered" evidence="1">
    <location>
        <begin position="1"/>
        <end position="40"/>
    </location>
</feature>
<proteinExistence type="predicted"/>
<gene>
    <name evidence="2" type="ORF">COLO4_13771</name>
</gene>
<dbReference type="AlphaFoldDB" id="A0A1R3JV64"/>
<evidence type="ECO:0000313" key="3">
    <source>
        <dbReference type="Proteomes" id="UP000187203"/>
    </source>
</evidence>
<comment type="caution">
    <text evidence="2">The sequence shown here is derived from an EMBL/GenBank/DDBJ whole genome shotgun (WGS) entry which is preliminary data.</text>
</comment>
<dbReference type="EMBL" id="AWUE01015287">
    <property type="protein sequence ID" value="OMO98680.1"/>
    <property type="molecule type" value="Genomic_DNA"/>
</dbReference>
<dbReference type="Proteomes" id="UP000187203">
    <property type="component" value="Unassembled WGS sequence"/>
</dbReference>
<keyword evidence="3" id="KW-1185">Reference proteome</keyword>
<feature type="compositionally biased region" description="Basic and acidic residues" evidence="1">
    <location>
        <begin position="1"/>
        <end position="19"/>
    </location>
</feature>
<organism evidence="2 3">
    <name type="scientific">Corchorus olitorius</name>
    <dbReference type="NCBI Taxonomy" id="93759"/>
    <lineage>
        <taxon>Eukaryota</taxon>
        <taxon>Viridiplantae</taxon>
        <taxon>Streptophyta</taxon>
        <taxon>Embryophyta</taxon>
        <taxon>Tracheophyta</taxon>
        <taxon>Spermatophyta</taxon>
        <taxon>Magnoliopsida</taxon>
        <taxon>eudicotyledons</taxon>
        <taxon>Gunneridae</taxon>
        <taxon>Pentapetalae</taxon>
        <taxon>rosids</taxon>
        <taxon>malvids</taxon>
        <taxon>Malvales</taxon>
        <taxon>Malvaceae</taxon>
        <taxon>Grewioideae</taxon>
        <taxon>Apeibeae</taxon>
        <taxon>Corchorus</taxon>
    </lineage>
</organism>
<sequence length="101" mass="11889">MKGKIEREAYGSRETDRQSKTPARRTVKLGDSHGRRCRPPSIHQLSAIDRWGFRFQPKTPDFPLNLPFSIFFSTRLQRNYCDSSEDLTMVNYHIMRQTNRG</sequence>
<protein>
    <submittedName>
        <fullName evidence="2">Hexokinase protein HXK2</fullName>
    </submittedName>
</protein>
<evidence type="ECO:0000313" key="2">
    <source>
        <dbReference type="EMBL" id="OMO98680.1"/>
    </source>
</evidence>
<evidence type="ECO:0000256" key="1">
    <source>
        <dbReference type="SAM" id="MobiDB-lite"/>
    </source>
</evidence>
<accession>A0A1R3JV64</accession>